<dbReference type="AlphaFoldDB" id="A0A3Q0J8P3"/>
<accession>A0A3Q0J8P3</accession>
<dbReference type="CDD" id="cd21973">
    <property type="entry name" value="KLF6_7_N-like"/>
    <property type="match status" value="1"/>
</dbReference>
<evidence type="ECO:0000313" key="1">
    <source>
        <dbReference type="Proteomes" id="UP000079169"/>
    </source>
</evidence>
<protein>
    <submittedName>
        <fullName evidence="2">Krueppel-like factor 6 isoform X2</fullName>
    </submittedName>
</protein>
<name>A0A3Q0J8P3_DIACI</name>
<sequence length="55" mass="6423">MDVLPSGSIFRELQDIHDTGYFSAQPSLEDHFQQVCVLLLFAFMVKRFGKTFHKF</sequence>
<dbReference type="RefSeq" id="XP_026683328.1">
    <property type="nucleotide sequence ID" value="XM_026827527.1"/>
</dbReference>
<proteinExistence type="predicted"/>
<evidence type="ECO:0000313" key="2">
    <source>
        <dbReference type="RefSeq" id="XP_026683328.1"/>
    </source>
</evidence>
<dbReference type="Proteomes" id="UP000079169">
    <property type="component" value="Unplaced"/>
</dbReference>
<gene>
    <name evidence="2" type="primary">LOC113469663</name>
</gene>
<reference evidence="2" key="1">
    <citation type="submission" date="2025-08" db="UniProtKB">
        <authorList>
            <consortium name="RefSeq"/>
        </authorList>
    </citation>
    <scope>IDENTIFICATION</scope>
</reference>
<dbReference type="GeneID" id="113469663"/>
<organism evidence="1 2">
    <name type="scientific">Diaphorina citri</name>
    <name type="common">Asian citrus psyllid</name>
    <dbReference type="NCBI Taxonomy" id="121845"/>
    <lineage>
        <taxon>Eukaryota</taxon>
        <taxon>Metazoa</taxon>
        <taxon>Ecdysozoa</taxon>
        <taxon>Arthropoda</taxon>
        <taxon>Hexapoda</taxon>
        <taxon>Insecta</taxon>
        <taxon>Pterygota</taxon>
        <taxon>Neoptera</taxon>
        <taxon>Paraneoptera</taxon>
        <taxon>Hemiptera</taxon>
        <taxon>Sternorrhyncha</taxon>
        <taxon>Psylloidea</taxon>
        <taxon>Psyllidae</taxon>
        <taxon>Diaphorininae</taxon>
        <taxon>Diaphorina</taxon>
    </lineage>
</organism>
<keyword evidence="1" id="KW-1185">Reference proteome</keyword>